<keyword evidence="4 9" id="KW-0547">Nucleotide-binding</keyword>
<dbReference type="FunFam" id="1.10.510.10:FF:000005">
    <property type="entry name" value="cAMP-dependent protein kinase catalytic subunit alpha"/>
    <property type="match status" value="1"/>
</dbReference>
<evidence type="ECO:0000256" key="3">
    <source>
        <dbReference type="ARBA" id="ARBA00022679"/>
    </source>
</evidence>
<dbReference type="InterPro" id="IPR008271">
    <property type="entry name" value="Ser/Thr_kinase_AS"/>
</dbReference>
<dbReference type="OrthoDB" id="63267at2759"/>
<dbReference type="PANTHER" id="PTHR24353">
    <property type="entry name" value="CYCLIC NUCLEOTIDE-DEPENDENT PROTEIN KINASE"/>
    <property type="match status" value="1"/>
</dbReference>
<feature type="binding site" evidence="9">
    <location>
        <position position="69"/>
    </location>
    <ligand>
        <name>ATP</name>
        <dbReference type="ChEBI" id="CHEBI:30616"/>
    </ligand>
</feature>
<dbReference type="GO" id="GO:0005952">
    <property type="term" value="C:cAMP-dependent protein kinase complex"/>
    <property type="evidence" value="ECO:0007669"/>
    <property type="project" value="TreeGrafter"/>
</dbReference>
<evidence type="ECO:0000256" key="4">
    <source>
        <dbReference type="ARBA" id="ARBA00022741"/>
    </source>
</evidence>
<comment type="catalytic activity">
    <reaction evidence="7">
        <text>L-threonyl-[protein] + ATP = O-phospho-L-threonyl-[protein] + ADP + H(+)</text>
        <dbReference type="Rhea" id="RHEA:46608"/>
        <dbReference type="Rhea" id="RHEA-COMP:11060"/>
        <dbReference type="Rhea" id="RHEA-COMP:11605"/>
        <dbReference type="ChEBI" id="CHEBI:15378"/>
        <dbReference type="ChEBI" id="CHEBI:30013"/>
        <dbReference type="ChEBI" id="CHEBI:30616"/>
        <dbReference type="ChEBI" id="CHEBI:61977"/>
        <dbReference type="ChEBI" id="CHEBI:456216"/>
        <dbReference type="EC" id="2.7.11.11"/>
    </reaction>
</comment>
<evidence type="ECO:0000256" key="8">
    <source>
        <dbReference type="ARBA" id="ARBA00047454"/>
    </source>
</evidence>
<dbReference type="GO" id="GO:0005829">
    <property type="term" value="C:cytosol"/>
    <property type="evidence" value="ECO:0007669"/>
    <property type="project" value="TreeGrafter"/>
</dbReference>
<evidence type="ECO:0000259" key="11">
    <source>
        <dbReference type="PROSITE" id="PS50011"/>
    </source>
</evidence>
<evidence type="ECO:0000256" key="7">
    <source>
        <dbReference type="ARBA" id="ARBA00047292"/>
    </source>
</evidence>
<evidence type="ECO:0000256" key="9">
    <source>
        <dbReference type="PROSITE-ProRule" id="PRU10141"/>
    </source>
</evidence>
<dbReference type="GO" id="GO:0005524">
    <property type="term" value="F:ATP binding"/>
    <property type="evidence" value="ECO:0007669"/>
    <property type="project" value="UniProtKB-UniRule"/>
</dbReference>
<sequence length="348" mass="40292">MTSTMTALYEGGVSWVRSLFSPRKSPSPAKIIVNPKLSDFDQIKTIGKGTYGHVVLVKHKESGTFCALKILRKEKMVRNAKDVKHIINERKILEKLDHPFIVGMYGSFKDNVYLYLILEFVNGGDLFFHLKSFIRFNECHARFYIAQIVLALEYLHSLNIIYRDLKPENVLLDRSGYIKLTDLGFATYTSDKAWSHCGTHEYMAPEIVLGYGYGKAVDWWALGVLTYEFCAGDFPFRASSLTEMFQKVCRGKVSFPTEFSSQLRSFLKRLLEVNPLNRLGNTPNGVYDLKKHQWIAMTNWEELYEKKTRAYFIPECKGRGDPTNFDEYKDLEIRDAEEDQFAYEFADF</sequence>
<dbReference type="Proteomes" id="UP000298663">
    <property type="component" value="Unassembled WGS sequence"/>
</dbReference>
<dbReference type="GO" id="GO:0004691">
    <property type="term" value="F:cAMP-dependent protein kinase activity"/>
    <property type="evidence" value="ECO:0007669"/>
    <property type="project" value="UniProtKB-EC"/>
</dbReference>
<feature type="domain" description="AGC-kinase C-terminal" evidence="12">
    <location>
        <begin position="296"/>
        <end position="348"/>
    </location>
</feature>
<evidence type="ECO:0000313" key="14">
    <source>
        <dbReference type="Proteomes" id="UP000298663"/>
    </source>
</evidence>
<reference evidence="13 14" key="1">
    <citation type="journal article" date="2015" name="Genome Biol.">
        <title>Comparative genomics of Steinernema reveals deeply conserved gene regulatory networks.</title>
        <authorList>
            <person name="Dillman A.R."/>
            <person name="Macchietto M."/>
            <person name="Porter C.F."/>
            <person name="Rogers A."/>
            <person name="Williams B."/>
            <person name="Antoshechkin I."/>
            <person name="Lee M.M."/>
            <person name="Goodwin Z."/>
            <person name="Lu X."/>
            <person name="Lewis E.E."/>
            <person name="Goodrich-Blair H."/>
            <person name="Stock S.P."/>
            <person name="Adams B.J."/>
            <person name="Sternberg P.W."/>
            <person name="Mortazavi A."/>
        </authorList>
    </citation>
    <scope>NUCLEOTIDE SEQUENCE [LARGE SCALE GENOMIC DNA]</scope>
    <source>
        <strain evidence="13 14">ALL</strain>
    </source>
</reference>
<proteinExistence type="inferred from homology"/>
<accession>A0A4U5PHS2</accession>
<evidence type="ECO:0000256" key="1">
    <source>
        <dbReference type="ARBA" id="ARBA00012444"/>
    </source>
</evidence>
<dbReference type="SMART" id="SM00220">
    <property type="entry name" value="S_TKc"/>
    <property type="match status" value="1"/>
</dbReference>
<gene>
    <name evidence="13" type="ORF">L596_010086</name>
</gene>
<evidence type="ECO:0000256" key="10">
    <source>
        <dbReference type="RuleBase" id="RU000304"/>
    </source>
</evidence>
<dbReference type="GO" id="GO:0009653">
    <property type="term" value="P:anatomical structure morphogenesis"/>
    <property type="evidence" value="ECO:0007669"/>
    <property type="project" value="UniProtKB-ARBA"/>
</dbReference>
<dbReference type="PROSITE" id="PS00107">
    <property type="entry name" value="PROTEIN_KINASE_ATP"/>
    <property type="match status" value="1"/>
</dbReference>
<dbReference type="Gene3D" id="3.30.200.20">
    <property type="entry name" value="Phosphorylase Kinase, domain 1"/>
    <property type="match status" value="1"/>
</dbReference>
<dbReference type="InterPro" id="IPR017441">
    <property type="entry name" value="Protein_kinase_ATP_BS"/>
</dbReference>
<dbReference type="PROSITE" id="PS51285">
    <property type="entry name" value="AGC_KINASE_CTER"/>
    <property type="match status" value="1"/>
</dbReference>
<dbReference type="EMBL" id="AZBU02000002">
    <property type="protein sequence ID" value="TKR96003.1"/>
    <property type="molecule type" value="Genomic_DNA"/>
</dbReference>
<evidence type="ECO:0000256" key="6">
    <source>
        <dbReference type="ARBA" id="ARBA00022840"/>
    </source>
</evidence>
<dbReference type="SUPFAM" id="SSF56112">
    <property type="entry name" value="Protein kinase-like (PK-like)"/>
    <property type="match status" value="1"/>
</dbReference>
<keyword evidence="14" id="KW-1185">Reference proteome</keyword>
<dbReference type="AlphaFoldDB" id="A0A4U5PHS2"/>
<organism evidence="13 14">
    <name type="scientific">Steinernema carpocapsae</name>
    <name type="common">Entomopathogenic nematode</name>
    <dbReference type="NCBI Taxonomy" id="34508"/>
    <lineage>
        <taxon>Eukaryota</taxon>
        <taxon>Metazoa</taxon>
        <taxon>Ecdysozoa</taxon>
        <taxon>Nematoda</taxon>
        <taxon>Chromadorea</taxon>
        <taxon>Rhabditida</taxon>
        <taxon>Tylenchina</taxon>
        <taxon>Panagrolaimomorpha</taxon>
        <taxon>Strongyloidoidea</taxon>
        <taxon>Steinernematidae</taxon>
        <taxon>Steinernema</taxon>
    </lineage>
</organism>
<evidence type="ECO:0000313" key="13">
    <source>
        <dbReference type="EMBL" id="TKR96003.1"/>
    </source>
</evidence>
<keyword evidence="3" id="KW-0808">Transferase</keyword>
<keyword evidence="2 10" id="KW-0723">Serine/threonine-protein kinase</keyword>
<feature type="domain" description="Protein kinase" evidence="11">
    <location>
        <begin position="40"/>
        <end position="295"/>
    </location>
</feature>
<dbReference type="FunFam" id="3.30.200.20:FF:000042">
    <property type="entry name" value="Aurora kinase A"/>
    <property type="match status" value="1"/>
</dbReference>
<name>A0A4U5PHS2_STECR</name>
<evidence type="ECO:0000256" key="5">
    <source>
        <dbReference type="ARBA" id="ARBA00022777"/>
    </source>
</evidence>
<comment type="catalytic activity">
    <reaction evidence="8">
        <text>L-seryl-[protein] + ATP = O-phospho-L-seryl-[protein] + ADP + H(+)</text>
        <dbReference type="Rhea" id="RHEA:17989"/>
        <dbReference type="Rhea" id="RHEA-COMP:9863"/>
        <dbReference type="Rhea" id="RHEA-COMP:11604"/>
        <dbReference type="ChEBI" id="CHEBI:15378"/>
        <dbReference type="ChEBI" id="CHEBI:29999"/>
        <dbReference type="ChEBI" id="CHEBI:30616"/>
        <dbReference type="ChEBI" id="CHEBI:83421"/>
        <dbReference type="ChEBI" id="CHEBI:456216"/>
        <dbReference type="EC" id="2.7.11.11"/>
    </reaction>
</comment>
<dbReference type="GO" id="GO:0005634">
    <property type="term" value="C:nucleus"/>
    <property type="evidence" value="ECO:0007669"/>
    <property type="project" value="TreeGrafter"/>
</dbReference>
<dbReference type="PROSITE" id="PS00108">
    <property type="entry name" value="PROTEIN_KINASE_ST"/>
    <property type="match status" value="1"/>
</dbReference>
<dbReference type="InterPro" id="IPR011009">
    <property type="entry name" value="Kinase-like_dom_sf"/>
</dbReference>
<dbReference type="SMART" id="SM00133">
    <property type="entry name" value="S_TK_X"/>
    <property type="match status" value="1"/>
</dbReference>
<dbReference type="Pfam" id="PF00069">
    <property type="entry name" value="Pkinase"/>
    <property type="match status" value="1"/>
</dbReference>
<keyword evidence="6 9" id="KW-0067">ATP-binding</keyword>
<dbReference type="InterPro" id="IPR000961">
    <property type="entry name" value="AGC-kinase_C"/>
</dbReference>
<dbReference type="STRING" id="34508.A0A4U5PHS2"/>
<protein>
    <recommendedName>
        <fullName evidence="1">cAMP-dependent protein kinase</fullName>
        <ecNumber evidence="1">2.7.11.11</ecNumber>
    </recommendedName>
</protein>
<keyword evidence="5" id="KW-0418">Kinase</keyword>
<evidence type="ECO:0000256" key="2">
    <source>
        <dbReference type="ARBA" id="ARBA00022527"/>
    </source>
</evidence>
<dbReference type="Gene3D" id="1.10.510.10">
    <property type="entry name" value="Transferase(Phosphotransferase) domain 1"/>
    <property type="match status" value="1"/>
</dbReference>
<reference evidence="13 14" key="2">
    <citation type="journal article" date="2019" name="G3 (Bethesda)">
        <title>Hybrid Assembly of the Genome of the Entomopathogenic Nematode Steinernema carpocapsae Identifies the X-Chromosome.</title>
        <authorList>
            <person name="Serra L."/>
            <person name="Macchietto M."/>
            <person name="Macias-Munoz A."/>
            <person name="McGill C.J."/>
            <person name="Rodriguez I.M."/>
            <person name="Rodriguez B."/>
            <person name="Murad R."/>
            <person name="Mortazavi A."/>
        </authorList>
    </citation>
    <scope>NUCLEOTIDE SEQUENCE [LARGE SCALE GENOMIC DNA]</scope>
    <source>
        <strain evidence="13 14">ALL</strain>
    </source>
</reference>
<dbReference type="InterPro" id="IPR000719">
    <property type="entry name" value="Prot_kinase_dom"/>
</dbReference>
<dbReference type="PANTHER" id="PTHR24353:SF153">
    <property type="entry name" value="CAMP-DEPENDENT PROTEIN KINASE CATALYTIC SUBUNIT 1"/>
    <property type="match status" value="1"/>
</dbReference>
<comment type="similarity">
    <text evidence="10">Belongs to the protein kinase superfamily.</text>
</comment>
<dbReference type="PROSITE" id="PS50011">
    <property type="entry name" value="PROTEIN_KINASE_DOM"/>
    <property type="match status" value="1"/>
</dbReference>
<evidence type="ECO:0000259" key="12">
    <source>
        <dbReference type="PROSITE" id="PS51285"/>
    </source>
</evidence>
<dbReference type="EC" id="2.7.11.11" evidence="1"/>
<comment type="caution">
    <text evidence="13">The sequence shown here is derived from an EMBL/GenBank/DDBJ whole genome shotgun (WGS) entry which is preliminary data.</text>
</comment>